<name>A0A2N5TSV4_9BASI</name>
<dbReference type="Proteomes" id="UP000235388">
    <property type="component" value="Unassembled WGS sequence"/>
</dbReference>
<keyword evidence="3" id="KW-1185">Reference proteome</keyword>
<feature type="compositionally biased region" description="Low complexity" evidence="1">
    <location>
        <begin position="189"/>
        <end position="202"/>
    </location>
</feature>
<evidence type="ECO:0000256" key="1">
    <source>
        <dbReference type="SAM" id="MobiDB-lite"/>
    </source>
</evidence>
<evidence type="ECO:0000313" key="3">
    <source>
        <dbReference type="Proteomes" id="UP000235388"/>
    </source>
</evidence>
<reference evidence="2 3" key="1">
    <citation type="submission" date="2017-11" db="EMBL/GenBank/DDBJ databases">
        <title>De novo assembly and phasing of dikaryotic genomes from two isolates of Puccinia coronata f. sp. avenae, the causal agent of oat crown rust.</title>
        <authorList>
            <person name="Miller M.E."/>
            <person name="Zhang Y."/>
            <person name="Omidvar V."/>
            <person name="Sperschneider J."/>
            <person name="Schwessinger B."/>
            <person name="Raley C."/>
            <person name="Palmer J.M."/>
            <person name="Garnica D."/>
            <person name="Upadhyaya N."/>
            <person name="Rathjen J."/>
            <person name="Taylor J.M."/>
            <person name="Park R.F."/>
            <person name="Dodds P.N."/>
            <person name="Hirsch C.D."/>
            <person name="Kianian S.F."/>
            <person name="Figueroa M."/>
        </authorList>
    </citation>
    <scope>NUCLEOTIDE SEQUENCE [LARGE SCALE GENOMIC DNA]</scope>
    <source>
        <strain evidence="2">12NC29</strain>
    </source>
</reference>
<organism evidence="2 3">
    <name type="scientific">Puccinia coronata f. sp. avenae</name>
    <dbReference type="NCBI Taxonomy" id="200324"/>
    <lineage>
        <taxon>Eukaryota</taxon>
        <taxon>Fungi</taxon>
        <taxon>Dikarya</taxon>
        <taxon>Basidiomycota</taxon>
        <taxon>Pucciniomycotina</taxon>
        <taxon>Pucciniomycetes</taxon>
        <taxon>Pucciniales</taxon>
        <taxon>Pucciniaceae</taxon>
        <taxon>Puccinia</taxon>
    </lineage>
</organism>
<dbReference type="PANTHER" id="PTHR48193">
    <property type="entry name" value="ZINC METALLOPROTEASE ZMPB-RELATED"/>
    <property type="match status" value="1"/>
</dbReference>
<feature type="region of interest" description="Disordered" evidence="1">
    <location>
        <begin position="262"/>
        <end position="422"/>
    </location>
</feature>
<feature type="compositionally biased region" description="Basic residues" evidence="1">
    <location>
        <begin position="1"/>
        <end position="12"/>
    </location>
</feature>
<feature type="compositionally biased region" description="Polar residues" evidence="1">
    <location>
        <begin position="1188"/>
        <end position="1199"/>
    </location>
</feature>
<feature type="region of interest" description="Disordered" evidence="1">
    <location>
        <begin position="1"/>
        <end position="82"/>
    </location>
</feature>
<protein>
    <recommendedName>
        <fullName evidence="4">Golgi to ER traffic-protein</fullName>
    </recommendedName>
</protein>
<feature type="region of interest" description="Disordered" evidence="1">
    <location>
        <begin position="179"/>
        <end position="250"/>
    </location>
</feature>
<feature type="compositionally biased region" description="Basic and acidic residues" evidence="1">
    <location>
        <begin position="1140"/>
        <end position="1153"/>
    </location>
</feature>
<dbReference type="InterPro" id="IPR053094">
    <property type="entry name" value="Zinc_metalloprotease_ZmpB"/>
</dbReference>
<feature type="compositionally biased region" description="Basic and acidic residues" evidence="1">
    <location>
        <begin position="1237"/>
        <end position="1248"/>
    </location>
</feature>
<feature type="compositionally biased region" description="Polar residues" evidence="1">
    <location>
        <begin position="208"/>
        <end position="238"/>
    </location>
</feature>
<accession>A0A2N5TSV4</accession>
<feature type="compositionally biased region" description="Acidic residues" evidence="1">
    <location>
        <begin position="1249"/>
        <end position="1267"/>
    </location>
</feature>
<feature type="compositionally biased region" description="Polar residues" evidence="1">
    <location>
        <begin position="594"/>
        <end position="610"/>
    </location>
</feature>
<evidence type="ECO:0008006" key="4">
    <source>
        <dbReference type="Google" id="ProtNLM"/>
    </source>
</evidence>
<evidence type="ECO:0000313" key="2">
    <source>
        <dbReference type="EMBL" id="PLW28575.1"/>
    </source>
</evidence>
<comment type="caution">
    <text evidence="2">The sequence shown here is derived from an EMBL/GenBank/DDBJ whole genome shotgun (WGS) entry which is preliminary data.</text>
</comment>
<feature type="compositionally biased region" description="Polar residues" evidence="1">
    <location>
        <begin position="383"/>
        <end position="401"/>
    </location>
</feature>
<feature type="compositionally biased region" description="Acidic residues" evidence="1">
    <location>
        <begin position="1201"/>
        <end position="1211"/>
    </location>
</feature>
<dbReference type="PANTHER" id="PTHR48193:SF2">
    <property type="entry name" value="ZINC METALLOPROTEASE ZMPB"/>
    <property type="match status" value="1"/>
</dbReference>
<feature type="compositionally biased region" description="Polar residues" evidence="1">
    <location>
        <begin position="329"/>
        <end position="340"/>
    </location>
</feature>
<gene>
    <name evidence="2" type="ORF">PCANC_19141</name>
</gene>
<feature type="compositionally biased region" description="Polar residues" evidence="1">
    <location>
        <begin position="44"/>
        <end position="82"/>
    </location>
</feature>
<feature type="region of interest" description="Disordered" evidence="1">
    <location>
        <begin position="508"/>
        <end position="630"/>
    </location>
</feature>
<dbReference type="EMBL" id="PGCJ01000440">
    <property type="protein sequence ID" value="PLW28575.1"/>
    <property type="molecule type" value="Genomic_DNA"/>
</dbReference>
<proteinExistence type="predicted"/>
<feature type="compositionally biased region" description="Low complexity" evidence="1">
    <location>
        <begin position="28"/>
        <end position="43"/>
    </location>
</feature>
<feature type="region of interest" description="Disordered" evidence="1">
    <location>
        <begin position="1127"/>
        <end position="1160"/>
    </location>
</feature>
<feature type="compositionally biased region" description="Basic and acidic residues" evidence="1">
    <location>
        <begin position="268"/>
        <end position="306"/>
    </location>
</feature>
<feature type="compositionally biased region" description="Polar residues" evidence="1">
    <location>
        <begin position="566"/>
        <end position="584"/>
    </location>
</feature>
<sequence>MQRPHPQAHPHKQPPQPHPCAHSAQPHTQSAQPRAQSAQPRTQSSQPLTQSAQPRTQSAQPRTQSVQPRTQPVQPCTQSAQPHPQVFAATASMLTATAGWPVGAAHGQPGTAAATAAAATAATIAAATAATQLLMSRSYIRIHRWNSPTQACITPDLLQLRANQPVSDLQPTLLRLARPPSSSTIHINPPTTSLHPSLPSTTHHTKMAPTTRQSQNPPASKHTQANQRSSKDPQSNRSSPRKNPVATLREKTSDMAHLKASVTHKHGHANDALEDRDDKSDADHAEALGTRDADNSDVHMDGPDDRDPADDPTGSHDKGADGTCDTGKMTGTSHQPQPNIDMNELGGAGQPNTCYGRQDQVGVPPAASDGIRGSGTCIRGAGASTQPETDMNHPSQGNQPDNGLGGQPSPARQTEMPAPPPDVSIEELKELHALYTMHKLGLEETLKSHLTACAPSLKSLMKTTHKALTEFLVKNGEKLDQAHRDKSTSSKVTVIDLTLADEDIEIIAPRLRAPTKPPPNNTAVQQTSQAKKKRKRSQPVNKTDKTPSAALFNPIKIRKKKKDTPAPNQNGHSGAKNGTQSARQATEAAPTVGPTHTSGSAIPRQSTLTNPAGPGPNPVRVVQDDSPVLPSPLTEHELKIRAMKMDVENPIYYGNLMRETDENKLIMENGDMRQVVQDLGKTATELTPLIYPAIQEIISGRVQHYQRTTGFEVLGFRLASVSDDLTNIMNFANMRQFSWIIRARYGDLFFNKTVINFDNIAKALKIKDDKQVDSKHGMDASWGALAHQMIRSDNSDAPIYHKSDGIIKAAASRLSSLLSHSLGLLHNHLRPETHAISQDDNNPIQHAAAIEEASRFIAQKIATLATNTSVQNKTSGNGLHFLQKRMWETLQAMLIMHHSQVRQTALAKQRAVPLAASQINQDNPTPARKKDAELRDMWKSGPTGGMDSREWGKYRLCAIGSAAVFFAYGPGGWWTCFTDQNKYNQKSIWGTINLALLRFRHLDTCARPPSCNDADSNFSNHPWQNVERLMYSCLADLHLDRQQASRGPQPPLDWAGVLQSWHLKLNEHAISQAAMLDIIPEIARPQLSLTNAGNAALNVFLGNNRLPEGFYTYWERSLVDSFRLTQRTITGPPAPPPTHEGNRRPTHQRDPRQRYLRSPHLDGTTTEEVAHDFQGAMLSQGLVPLPPSGTQARFTAPNASSEDESDSDSDSDQALGSPGQLVSDNDDEEDPTAAELFGKKEKGRAPGRDDDESDNGSDDSDGGEEEQEFRRRRNPYYADSVSVRR</sequence>
<feature type="region of interest" description="Disordered" evidence="1">
    <location>
        <begin position="1179"/>
        <end position="1285"/>
    </location>
</feature>